<dbReference type="EMBL" id="JACJQU010000002">
    <property type="protein sequence ID" value="MBD2292841.1"/>
    <property type="molecule type" value="Genomic_DNA"/>
</dbReference>
<dbReference type="InterPro" id="IPR025280">
    <property type="entry name" value="SNIPE"/>
</dbReference>
<feature type="coiled-coil region" evidence="1">
    <location>
        <begin position="31"/>
        <end position="72"/>
    </location>
</feature>
<reference evidence="5" key="1">
    <citation type="journal article" date="2020" name="ISME J.">
        <title>Comparative genomics reveals insights into cyanobacterial evolution and habitat adaptation.</title>
        <authorList>
            <person name="Chen M.Y."/>
            <person name="Teng W.K."/>
            <person name="Zhao L."/>
            <person name="Hu C.X."/>
            <person name="Zhou Y.K."/>
            <person name="Han B.P."/>
            <person name="Song L.R."/>
            <person name="Shu W.S."/>
        </authorList>
    </citation>
    <scope>NUCLEOTIDE SEQUENCE [LARGE SCALE GENOMIC DNA]</scope>
    <source>
        <strain evidence="5">FACHB-251</strain>
    </source>
</reference>
<evidence type="ECO:0000259" key="3">
    <source>
        <dbReference type="SMART" id="SM00974"/>
    </source>
</evidence>
<gene>
    <name evidence="4" type="ORF">H6G06_04925</name>
</gene>
<keyword evidence="1" id="KW-0175">Coiled coil</keyword>
<proteinExistence type="predicted"/>
<dbReference type="Pfam" id="PF13250">
    <property type="entry name" value="SNIPE"/>
    <property type="match status" value="1"/>
</dbReference>
<organism evidence="4 5">
    <name type="scientific">Anabaena sphaerica FACHB-251</name>
    <dbReference type="NCBI Taxonomy" id="2692883"/>
    <lineage>
        <taxon>Bacteria</taxon>
        <taxon>Bacillati</taxon>
        <taxon>Cyanobacteriota</taxon>
        <taxon>Cyanophyceae</taxon>
        <taxon>Nostocales</taxon>
        <taxon>Nostocaceae</taxon>
        <taxon>Anabaena</taxon>
    </lineage>
</organism>
<sequence>MVLVAGLSAALVQSLIAESRLRKKLCKYDALDDKEAYQRQLESNIHLLENQQESLNREIGNLQQQFNAINAKLYLQSKDAYEAKDEFISSDEYILRLKDIHLQQENMRENNQAYICDTQWTVGDSKRKGDKMINDILNLVEVCFEEKCKYAKKEVKYNNVDFLKNTINKTFEKYNKYLKTLQCRIGEEYLHLKLIELDLQYELEDKKQQEQERDKEIRKQKKEREAFDKARKRAEDAEQREILHQQELDKIRQEVLQAKEEEKKQLETRIQELERLVAEDRSDKENALFESKKLKSGYIYIISNIGSLGQNIYRICMTFRSQEDIYIREMNPAVPFQFDVHFKIFSEDALDTLQNLHQRFDDKRVNKVNSRRDFFQVSINEIEAAIKEIKRKDSVFLRIDKFEKSPKASEYWQTQAARKKQQL</sequence>
<evidence type="ECO:0000313" key="4">
    <source>
        <dbReference type="EMBL" id="MBD2292841.1"/>
    </source>
</evidence>
<comment type="caution">
    <text evidence="4">The sequence shown here is derived from an EMBL/GenBank/DDBJ whole genome shotgun (WGS) entry which is preliminary data.</text>
</comment>
<dbReference type="SMART" id="SM00974">
    <property type="entry name" value="T5orf172"/>
    <property type="match status" value="1"/>
</dbReference>
<evidence type="ECO:0000256" key="1">
    <source>
        <dbReference type="SAM" id="Coils"/>
    </source>
</evidence>
<feature type="region of interest" description="Disordered" evidence="2">
    <location>
        <begin position="208"/>
        <end position="238"/>
    </location>
</feature>
<accession>A0A926WG50</accession>
<dbReference type="AlphaFoldDB" id="A0A926WG50"/>
<feature type="domain" description="Bacteriophage T5 Orf172 DNA-binding" evidence="3">
    <location>
        <begin position="307"/>
        <end position="389"/>
    </location>
</feature>
<protein>
    <submittedName>
        <fullName evidence="4">DUF4041 domain-containing protein</fullName>
    </submittedName>
</protein>
<dbReference type="Proteomes" id="UP000662185">
    <property type="component" value="Unassembled WGS sequence"/>
</dbReference>
<name>A0A926WG50_9NOST</name>
<dbReference type="InterPro" id="IPR018306">
    <property type="entry name" value="Phage_T5_Orf172_DNA-bd"/>
</dbReference>
<evidence type="ECO:0000256" key="2">
    <source>
        <dbReference type="SAM" id="MobiDB-lite"/>
    </source>
</evidence>
<evidence type="ECO:0000313" key="5">
    <source>
        <dbReference type="Proteomes" id="UP000662185"/>
    </source>
</evidence>
<keyword evidence="5" id="KW-1185">Reference proteome</keyword>
<dbReference type="Pfam" id="PF13455">
    <property type="entry name" value="MUG113"/>
    <property type="match status" value="1"/>
</dbReference>